<dbReference type="AlphaFoldDB" id="A0A835DGY1"/>
<organism evidence="10 11">
    <name type="scientific">Tetracentron sinense</name>
    <name type="common">Spur-leaf</name>
    <dbReference type="NCBI Taxonomy" id="13715"/>
    <lineage>
        <taxon>Eukaryota</taxon>
        <taxon>Viridiplantae</taxon>
        <taxon>Streptophyta</taxon>
        <taxon>Embryophyta</taxon>
        <taxon>Tracheophyta</taxon>
        <taxon>Spermatophyta</taxon>
        <taxon>Magnoliopsida</taxon>
        <taxon>Trochodendrales</taxon>
        <taxon>Trochodendraceae</taxon>
        <taxon>Tetracentron</taxon>
    </lineage>
</organism>
<keyword evidence="8" id="KW-0325">Glycoprotein</keyword>
<comment type="subcellular location">
    <subcellularLocation>
        <location evidence="1">Membrane</location>
        <topology evidence="1">Single-pass membrane protein</topology>
    </subcellularLocation>
</comment>
<dbReference type="PANTHER" id="PTHR27008">
    <property type="entry name" value="OS04G0122200 PROTEIN"/>
    <property type="match status" value="1"/>
</dbReference>
<dbReference type="GO" id="GO:0016020">
    <property type="term" value="C:membrane"/>
    <property type="evidence" value="ECO:0007669"/>
    <property type="project" value="UniProtKB-SubCell"/>
</dbReference>
<dbReference type="Gene3D" id="3.80.10.10">
    <property type="entry name" value="Ribonuclease Inhibitor"/>
    <property type="match status" value="1"/>
</dbReference>
<dbReference type="Pfam" id="PF13855">
    <property type="entry name" value="LRR_8"/>
    <property type="match status" value="1"/>
</dbReference>
<dbReference type="InterPro" id="IPR032675">
    <property type="entry name" value="LRR_dom_sf"/>
</dbReference>
<keyword evidence="6 9" id="KW-1133">Transmembrane helix</keyword>
<gene>
    <name evidence="10" type="ORF">HHK36_013649</name>
</gene>
<evidence type="ECO:0000256" key="2">
    <source>
        <dbReference type="ARBA" id="ARBA00009592"/>
    </source>
</evidence>
<dbReference type="PANTHER" id="PTHR27008:SF585">
    <property type="entry name" value="PROTEIN KINASE DOMAIN-CONTAINING PROTEIN"/>
    <property type="match status" value="1"/>
</dbReference>
<evidence type="ECO:0000313" key="11">
    <source>
        <dbReference type="Proteomes" id="UP000655225"/>
    </source>
</evidence>
<dbReference type="EMBL" id="JABCRI010000009">
    <property type="protein sequence ID" value="KAF8400352.1"/>
    <property type="molecule type" value="Genomic_DNA"/>
</dbReference>
<dbReference type="OMA" id="IGMELLD"/>
<proteinExistence type="inferred from homology"/>
<evidence type="ECO:0000256" key="6">
    <source>
        <dbReference type="ARBA" id="ARBA00022989"/>
    </source>
</evidence>
<dbReference type="SUPFAM" id="SSF52058">
    <property type="entry name" value="L domain-like"/>
    <property type="match status" value="1"/>
</dbReference>
<dbReference type="FunFam" id="3.80.10.10:FF:000111">
    <property type="entry name" value="LRR receptor-like serine/threonine-protein kinase ERECTA"/>
    <property type="match status" value="1"/>
</dbReference>
<feature type="transmembrane region" description="Helical" evidence="9">
    <location>
        <begin position="130"/>
        <end position="149"/>
    </location>
</feature>
<keyword evidence="4 9" id="KW-0812">Transmembrane</keyword>
<keyword evidence="11" id="KW-1185">Reference proteome</keyword>
<keyword evidence="5" id="KW-0677">Repeat</keyword>
<evidence type="ECO:0000256" key="3">
    <source>
        <dbReference type="ARBA" id="ARBA00022614"/>
    </source>
</evidence>
<evidence type="ECO:0000256" key="9">
    <source>
        <dbReference type="SAM" id="Phobius"/>
    </source>
</evidence>
<accession>A0A835DGY1</accession>
<dbReference type="InterPro" id="IPR051809">
    <property type="entry name" value="Plant_receptor-like_S/T_kinase"/>
</dbReference>
<evidence type="ECO:0000256" key="7">
    <source>
        <dbReference type="ARBA" id="ARBA00023136"/>
    </source>
</evidence>
<keyword evidence="7 9" id="KW-0472">Membrane</keyword>
<dbReference type="InterPro" id="IPR001611">
    <property type="entry name" value="Leu-rich_rpt"/>
</dbReference>
<name>A0A835DGY1_TETSI</name>
<evidence type="ECO:0000313" key="10">
    <source>
        <dbReference type="EMBL" id="KAF8400352.1"/>
    </source>
</evidence>
<protein>
    <submittedName>
        <fullName evidence="10">Uncharacterized protein</fullName>
    </submittedName>
</protein>
<evidence type="ECO:0000256" key="1">
    <source>
        <dbReference type="ARBA" id="ARBA00004167"/>
    </source>
</evidence>
<reference evidence="10 11" key="1">
    <citation type="submission" date="2020-04" db="EMBL/GenBank/DDBJ databases">
        <title>Plant Genome Project.</title>
        <authorList>
            <person name="Zhang R.-G."/>
        </authorList>
    </citation>
    <scope>NUCLEOTIDE SEQUENCE [LARGE SCALE GENOMIC DNA]</scope>
    <source>
        <strain evidence="10">YNK0</strain>
        <tissue evidence="10">Leaf</tissue>
    </source>
</reference>
<keyword evidence="3" id="KW-0433">Leucine-rich repeat</keyword>
<evidence type="ECO:0000256" key="4">
    <source>
        <dbReference type="ARBA" id="ARBA00022692"/>
    </source>
</evidence>
<evidence type="ECO:0000256" key="8">
    <source>
        <dbReference type="ARBA" id="ARBA00023180"/>
    </source>
</evidence>
<evidence type="ECO:0000256" key="5">
    <source>
        <dbReference type="ARBA" id="ARBA00022737"/>
    </source>
</evidence>
<dbReference type="OrthoDB" id="1710049at2759"/>
<sequence>MDLSWNQLSGNIPSMIGDLQRLRDLSLSRNSLQGPLPQSFGSLIGMELLDLAFNNLSGEIPKSMEKLLLLNYLNLSFNRLQGEIPNRGPFTNFTAQSFMENEALCGVAKLKAPPCPTNVSSSRTKLQLKYVLPTIVSIAIIVAILSILIKC</sequence>
<dbReference type="Pfam" id="PF00560">
    <property type="entry name" value="LRR_1"/>
    <property type="match status" value="1"/>
</dbReference>
<comment type="similarity">
    <text evidence="2">Belongs to the RLP family.</text>
</comment>
<comment type="caution">
    <text evidence="10">The sequence shown here is derived from an EMBL/GenBank/DDBJ whole genome shotgun (WGS) entry which is preliminary data.</text>
</comment>
<dbReference type="Proteomes" id="UP000655225">
    <property type="component" value="Unassembled WGS sequence"/>
</dbReference>